<keyword evidence="1" id="KW-0444">Lipid biosynthesis</keyword>
<accession>A0A7S9PSR6</accession>
<dbReference type="PANTHER" id="PTHR43647:SF1">
    <property type="entry name" value="3-KETO-STEROID REDUCTASE ERG27"/>
    <property type="match status" value="1"/>
</dbReference>
<dbReference type="InterPro" id="IPR051593">
    <property type="entry name" value="Ergosterol_Biosynth_ERG27"/>
</dbReference>
<evidence type="ECO:0000256" key="2">
    <source>
        <dbReference type="ARBA" id="ARBA00022857"/>
    </source>
</evidence>
<evidence type="ECO:0000256" key="1">
    <source>
        <dbReference type="ARBA" id="ARBA00022516"/>
    </source>
</evidence>
<dbReference type="EMBL" id="CP031385">
    <property type="protein sequence ID" value="QPG94352.1"/>
    <property type="molecule type" value="Genomic_DNA"/>
</dbReference>
<dbReference type="AlphaFoldDB" id="A0A7S9PSR6"/>
<keyword evidence="5" id="KW-0443">Lipid metabolism</keyword>
<evidence type="ECO:0000256" key="6">
    <source>
        <dbReference type="ARBA" id="ARBA00023593"/>
    </source>
</evidence>
<organism evidence="7 8">
    <name type="scientific">Epichloe festucae (strain Fl1)</name>
    <dbReference type="NCBI Taxonomy" id="877507"/>
    <lineage>
        <taxon>Eukaryota</taxon>
        <taxon>Fungi</taxon>
        <taxon>Dikarya</taxon>
        <taxon>Ascomycota</taxon>
        <taxon>Pezizomycotina</taxon>
        <taxon>Sordariomycetes</taxon>
        <taxon>Hypocreomycetidae</taxon>
        <taxon>Hypocreales</taxon>
        <taxon>Clavicipitaceae</taxon>
        <taxon>Epichloe</taxon>
    </lineage>
</organism>
<proteinExistence type="inferred from homology"/>
<dbReference type="GO" id="GO:0005741">
    <property type="term" value="C:mitochondrial outer membrane"/>
    <property type="evidence" value="ECO:0007669"/>
    <property type="project" value="TreeGrafter"/>
</dbReference>
<dbReference type="GO" id="GO:0005811">
    <property type="term" value="C:lipid droplet"/>
    <property type="evidence" value="ECO:0007669"/>
    <property type="project" value="TreeGrafter"/>
</dbReference>
<dbReference type="GO" id="GO:0005789">
    <property type="term" value="C:endoplasmic reticulum membrane"/>
    <property type="evidence" value="ECO:0007669"/>
    <property type="project" value="TreeGrafter"/>
</dbReference>
<gene>
    <name evidence="7" type="ORF">C2857_005757</name>
</gene>
<evidence type="ECO:0000313" key="8">
    <source>
        <dbReference type="Proteomes" id="UP000594364"/>
    </source>
</evidence>
<dbReference type="Proteomes" id="UP000594364">
    <property type="component" value="Chromosome 1"/>
</dbReference>
<evidence type="ECO:0000256" key="4">
    <source>
        <dbReference type="ARBA" id="ARBA00023002"/>
    </source>
</evidence>
<protein>
    <recommendedName>
        <fullName evidence="9">3-ketosteroid reductase</fullName>
    </recommendedName>
</protein>
<evidence type="ECO:0000313" key="7">
    <source>
        <dbReference type="EMBL" id="QPG94352.1"/>
    </source>
</evidence>
<keyword evidence="4" id="KW-0560">Oxidoreductase</keyword>
<dbReference type="OrthoDB" id="9989144at2759"/>
<evidence type="ECO:0000256" key="5">
    <source>
        <dbReference type="ARBA" id="ARBA00023098"/>
    </source>
</evidence>
<dbReference type="PANTHER" id="PTHR43647">
    <property type="entry name" value="DEHYDROGENASE"/>
    <property type="match status" value="1"/>
</dbReference>
<dbReference type="InterPro" id="IPR036291">
    <property type="entry name" value="NAD(P)-bd_dom_sf"/>
</dbReference>
<keyword evidence="2" id="KW-0521">NADP</keyword>
<dbReference type="SUPFAM" id="SSF51735">
    <property type="entry name" value="NAD(P)-binding Rossmann-fold domains"/>
    <property type="match status" value="1"/>
</dbReference>
<keyword evidence="8" id="KW-1185">Reference proteome</keyword>
<sequence>MGVMVTKRCSPNPAPSPAPWESVAAHEQLFVLVTGAGSGIGLSTVQHLIDDFLSSRSLNSHLIAIPTTRSSRNSLATIRVLREYAIKAAQSSAALASRAGPDYKWQDAVARIHILSLIVDLCDLRAIKKLAYTLRYGTVSNPEGLDGEYLRNVRIPRLDSIVCNAAYGGWSGMSYPQAIRSLLFKGIIQTATWPEFKLALPTRILNERPSYNYPAKPLLGEVFSACVFGHYMLGHYLLPLLSRPSTNEAPGRIIWSSSVEAVRKVFDVNDIQCFTRPEAYESAKRLTDLLSLTYALPAARPYSSRFLTIDDDDEAAAKQVVKPKLYLTHPGVVASTLFPLPWFLFWAYKLALIICRWLGSPWHNVDGYRGAKAAVWVVLQDQEALDDVGGDRIKWGSSTDASLQVDVKKTEVEDWGWDGNPETADTVAADTVLGVLRKSVGRKIGTCDATAESIADFEEVGAQCWQQLEQLRAQWDDIIGED</sequence>
<dbReference type="GO" id="GO:0000253">
    <property type="term" value="F:3-beta-hydroxysteroid 3-dehydrogenase (NADP+) activity"/>
    <property type="evidence" value="ECO:0007669"/>
    <property type="project" value="TreeGrafter"/>
</dbReference>
<evidence type="ECO:0000256" key="3">
    <source>
        <dbReference type="ARBA" id="ARBA00022955"/>
    </source>
</evidence>
<comment type="similarity">
    <text evidence="6">Belongs to the short-chain dehydrogenases/reductases (SDR) family. ERG27 subfamily.</text>
</comment>
<evidence type="ECO:0008006" key="9">
    <source>
        <dbReference type="Google" id="ProtNLM"/>
    </source>
</evidence>
<reference evidence="7 8" key="1">
    <citation type="journal article" date="2018" name="PLoS Genet.">
        <title>Repeat elements organise 3D genome structure and mediate transcription in the filamentous fungus Epichloe festucae.</title>
        <authorList>
            <person name="Winter D.J."/>
            <person name="Ganley A.R.D."/>
            <person name="Young C.A."/>
            <person name="Liachko I."/>
            <person name="Schardl C.L."/>
            <person name="Dupont P.Y."/>
            <person name="Berry D."/>
            <person name="Ram A."/>
            <person name="Scott B."/>
            <person name="Cox M.P."/>
        </authorList>
    </citation>
    <scope>NUCLEOTIDE SEQUENCE [LARGE SCALE GENOMIC DNA]</scope>
    <source>
        <strain evidence="7 8">Fl1</strain>
    </source>
</reference>
<keyword evidence="3" id="KW-0752">Steroid biosynthesis</keyword>
<dbReference type="GO" id="GO:0006696">
    <property type="term" value="P:ergosterol biosynthetic process"/>
    <property type="evidence" value="ECO:0007669"/>
    <property type="project" value="TreeGrafter"/>
</dbReference>
<dbReference type="Gene3D" id="3.40.50.720">
    <property type="entry name" value="NAD(P)-binding Rossmann-like Domain"/>
    <property type="match status" value="1"/>
</dbReference>
<name>A0A7S9PSR6_EPIFF</name>